<keyword evidence="4 12" id="KW-0548">Nucleotidyltransferase</keyword>
<feature type="domain" description="DNA-directed DNA polymerase family B multifunctional" evidence="14">
    <location>
        <begin position="783"/>
        <end position="1236"/>
    </location>
</feature>
<dbReference type="InterPro" id="IPR017964">
    <property type="entry name" value="DNA-dir_DNA_pol_B_CS"/>
</dbReference>
<dbReference type="Pfam" id="PF00136">
    <property type="entry name" value="DNA_pol_B"/>
    <property type="match status" value="1"/>
</dbReference>
<evidence type="ECO:0000256" key="5">
    <source>
        <dbReference type="ARBA" id="ARBA00022705"/>
    </source>
</evidence>
<feature type="domain" description="Zinc finger DNA-directed DNA polymerase family B alpha" evidence="16">
    <location>
        <begin position="1268"/>
        <end position="1450"/>
    </location>
</feature>
<evidence type="ECO:0000256" key="12">
    <source>
        <dbReference type="RuleBase" id="RU000442"/>
    </source>
</evidence>
<dbReference type="InterPro" id="IPR038256">
    <property type="entry name" value="Pol_alpha_znc_sf"/>
</dbReference>
<dbReference type="GO" id="GO:0006272">
    <property type="term" value="P:leading strand elongation"/>
    <property type="evidence" value="ECO:0007669"/>
    <property type="project" value="TreeGrafter"/>
</dbReference>
<sequence>FSVEMSGDEGDSMDVRRSSRSRVNKRTETKKSALELLKEARRSGKSHKPENDTVANVYEEVDEDEYNDIVKQRQHDDFVIDDDGAGYVDHGADIFDDDEEDIGERKRKQKKDKENKPKKGGISSFFAAANVTKTKAKDDNDIKLEDDDDVDAMLAEAEMMDATETPSRNPFKRQAAAPPSPDHIAPKAVKRNRLSMPLSTAASPKPATPAATAAAAARQATFSKPAAPMSPPAKRPAARAVPSFDEDDFDTDLGMDVDEIVGEIKMEEVEEEEMKPEPVQNKEQKVEEKKIKEEKRDNEKEMVVDDWNVEEDKESVSTAAAVQQGSETFYREIEGKKTIRMFWIDAYEDFRNHPGTVYLFGRVFTSHGRSSSICIKVENIRRQIFVLPRQQDDGTPFPMVDVYNEVKTLLMDTHGVNEVKCRPVKRKFINDGTVAESSEPVDVMEVQYHESKSSRLNPSHEGTTFTRVYNATTTSMERLLVECRMKGPGWIDVANYVPASSKESYCTYQFNLDMGDDLKGVERPKNLVYDTATTESAPPIRMMCLNVVTALNEKKEPEILALSYLLNTAASMENPTTDKRAFRKKAFVCTPPLGVALPFDLQKKLGEKGLKDCVQIFPKEKALIGSFLNSLSREENEPDCYVGHDLQATISLLMARCEKHGIPVWSKLSRLNRSITAKKLGHSKSAHWEITAGRLLLDSRAAAMELVHSRNYDLTELCSTLLGEHRAEVHPHEVIGKFCGNSASLISLLLWSWSECHRPLAVLAQIQALPLFRGITNICGGVMSRTLLGGRAERNELLLLHAFSLAGLIAPDKYQHVFAQKKEAGKGKGKKDGAVTQSTQGETPEEGGEKEGTAIAPIKGSQYLGGLVLDPKKGLYDTLVLLLDFNSLYPSIIQEYNICFTTIRHEKNGDAVPEAPIGATTKGILPTQIENLVTQRYEVKKVMANERNPEKKKQYDIRQKALKLTANSMYGCLGFAQSRFYAKPLAALVTSKGREILQETKNLVERLGHEVIYGDTDSIMVNTGDIDEEKAKRIGKEISKTVNKLRAKLELEHEGTFRRMLLLKKKKYAALTIEAGGKLKKELKGLDIVRRDWSMLAKNVGSDVVDIILNPSLSREELVSQIDDRLMKLKRDLDEGNIELDCFSIFKSLTRDPAKYEDVKQSHATVAKRMNESGQKSYKQGDIVEYVICEDGTTHGHSQRAYHRQEMKANEGLKIDLQYYLAQQVHPVVSRLCEPIEELDSVRIAELLGLDGAQFRRRAVTDDNVPVWQETFEHCEGIKIICPACKHNNEIREIFRGEGMDRRAALDCCENCNAHFYENANCVVNQFNRQLSSLVEKEQTAFYVCEDVVCAARMRSFPMRVTRDGLECPKCRTSFMHKEYTSKTLFEQQTFFGRILDLLTAVKAIKNNDQKTTIQYRPGFIKVEELSEVMKRLNDSFMSRNTYNIVDLCFVFGPMMAK</sequence>
<dbReference type="GO" id="GO:0005658">
    <property type="term" value="C:alpha DNA polymerase:primase complex"/>
    <property type="evidence" value="ECO:0007669"/>
    <property type="project" value="TreeGrafter"/>
</dbReference>
<comment type="similarity">
    <text evidence="2 12">Belongs to the DNA polymerase type-B family.</text>
</comment>
<dbReference type="SUPFAM" id="SSF90234">
    <property type="entry name" value="Zinc finger domain of DNA polymerase-alpha"/>
    <property type="match status" value="1"/>
</dbReference>
<dbReference type="InterPro" id="IPR012337">
    <property type="entry name" value="RNaseH-like_sf"/>
</dbReference>
<dbReference type="CDD" id="cd05776">
    <property type="entry name" value="DNA_polB_alpha_exo"/>
    <property type="match status" value="1"/>
</dbReference>
<feature type="domain" description="DNA-directed DNA polymerase family B exonuclease" evidence="15">
    <location>
        <begin position="467"/>
        <end position="716"/>
    </location>
</feature>
<dbReference type="PANTHER" id="PTHR45861">
    <property type="entry name" value="DNA POLYMERASE ALPHA CATALYTIC SUBUNIT"/>
    <property type="match status" value="1"/>
</dbReference>
<dbReference type="Gene3D" id="3.30.70.2820">
    <property type="match status" value="1"/>
</dbReference>
<feature type="domain" description="DNA polymerase alpha catalytic subunit N-terminal" evidence="17">
    <location>
        <begin position="34"/>
        <end position="96"/>
    </location>
</feature>
<dbReference type="InterPro" id="IPR006134">
    <property type="entry name" value="DNA-dir_DNA_pol_B_multi_dom"/>
</dbReference>
<dbReference type="Gene3D" id="3.90.1600.10">
    <property type="entry name" value="Palm domain of DNA polymerase"/>
    <property type="match status" value="1"/>
</dbReference>
<dbReference type="Gene3D" id="6.10.10.100">
    <property type="match status" value="1"/>
</dbReference>
<dbReference type="Gene3D" id="3.30.420.10">
    <property type="entry name" value="Ribonuclease H-like superfamily/Ribonuclease H"/>
    <property type="match status" value="1"/>
</dbReference>
<dbReference type="NCBIfam" id="TIGR00592">
    <property type="entry name" value="pol2"/>
    <property type="match status" value="1"/>
</dbReference>
<dbReference type="GO" id="GO:0003887">
    <property type="term" value="F:DNA-directed DNA polymerase activity"/>
    <property type="evidence" value="ECO:0007669"/>
    <property type="project" value="UniProtKB-KW"/>
</dbReference>
<evidence type="ECO:0000256" key="2">
    <source>
        <dbReference type="ARBA" id="ARBA00005755"/>
    </source>
</evidence>
<dbReference type="GO" id="GO:0006273">
    <property type="term" value="P:lagging strand elongation"/>
    <property type="evidence" value="ECO:0007669"/>
    <property type="project" value="TreeGrafter"/>
</dbReference>
<dbReference type="GO" id="GO:0000166">
    <property type="term" value="F:nucleotide binding"/>
    <property type="evidence" value="ECO:0007669"/>
    <property type="project" value="InterPro"/>
</dbReference>
<keyword evidence="7" id="KW-0863">Zinc-finger</keyword>
<dbReference type="InterPro" id="IPR043502">
    <property type="entry name" value="DNA/RNA_pol_sf"/>
</dbReference>
<evidence type="ECO:0000259" key="14">
    <source>
        <dbReference type="Pfam" id="PF00136"/>
    </source>
</evidence>
<evidence type="ECO:0000256" key="3">
    <source>
        <dbReference type="ARBA" id="ARBA00022679"/>
    </source>
</evidence>
<dbReference type="GO" id="GO:1902975">
    <property type="term" value="P:mitotic DNA replication initiation"/>
    <property type="evidence" value="ECO:0007669"/>
    <property type="project" value="InterPro"/>
</dbReference>
<dbReference type="SUPFAM" id="SSF53098">
    <property type="entry name" value="Ribonuclease H-like"/>
    <property type="match status" value="1"/>
</dbReference>
<dbReference type="InterPro" id="IPR036397">
    <property type="entry name" value="RNaseH_sf"/>
</dbReference>
<evidence type="ECO:0000256" key="9">
    <source>
        <dbReference type="ARBA" id="ARBA00022932"/>
    </source>
</evidence>
<dbReference type="InterPro" id="IPR023211">
    <property type="entry name" value="DNA_pol_palm_dom_sf"/>
</dbReference>
<name>A0AAV5WBF4_9BILA</name>
<evidence type="ECO:0000259" key="15">
    <source>
        <dbReference type="Pfam" id="PF03104"/>
    </source>
</evidence>
<reference evidence="18" key="1">
    <citation type="submission" date="2023-10" db="EMBL/GenBank/DDBJ databases">
        <title>Genome assembly of Pristionchus species.</title>
        <authorList>
            <person name="Yoshida K."/>
            <person name="Sommer R.J."/>
        </authorList>
    </citation>
    <scope>NUCLEOTIDE SEQUENCE</scope>
    <source>
        <strain evidence="18">RS5133</strain>
    </source>
</reference>
<dbReference type="GO" id="GO:0008270">
    <property type="term" value="F:zinc ion binding"/>
    <property type="evidence" value="ECO:0007669"/>
    <property type="project" value="UniProtKB-KW"/>
</dbReference>
<dbReference type="Pfam" id="PF03104">
    <property type="entry name" value="DNA_pol_B_exo1"/>
    <property type="match status" value="1"/>
</dbReference>
<dbReference type="InterPro" id="IPR006172">
    <property type="entry name" value="DNA-dir_DNA_pol_B"/>
</dbReference>
<evidence type="ECO:0000256" key="8">
    <source>
        <dbReference type="ARBA" id="ARBA00022833"/>
    </source>
</evidence>
<dbReference type="SMART" id="SM00486">
    <property type="entry name" value="POLBc"/>
    <property type="match status" value="1"/>
</dbReference>
<feature type="compositionally biased region" description="Acidic residues" evidence="13">
    <location>
        <begin position="1"/>
        <end position="12"/>
    </location>
</feature>
<comment type="caution">
    <text evidence="18">The sequence shown here is derived from an EMBL/GenBank/DDBJ whole genome shotgun (WGS) entry which is preliminary data.</text>
</comment>
<feature type="compositionally biased region" description="Basic and acidic residues" evidence="13">
    <location>
        <begin position="280"/>
        <end position="293"/>
    </location>
</feature>
<evidence type="ECO:0000256" key="4">
    <source>
        <dbReference type="ARBA" id="ARBA00022695"/>
    </source>
</evidence>
<feature type="region of interest" description="Disordered" evidence="13">
    <location>
        <begin position="1"/>
        <end position="33"/>
    </location>
</feature>
<dbReference type="InterPro" id="IPR024647">
    <property type="entry name" value="DNA_pol_a_cat_su_N"/>
</dbReference>
<comment type="catalytic activity">
    <reaction evidence="12">
        <text>DNA(n) + a 2'-deoxyribonucleoside 5'-triphosphate = DNA(n+1) + diphosphate</text>
        <dbReference type="Rhea" id="RHEA:22508"/>
        <dbReference type="Rhea" id="RHEA-COMP:17339"/>
        <dbReference type="Rhea" id="RHEA-COMP:17340"/>
        <dbReference type="ChEBI" id="CHEBI:33019"/>
        <dbReference type="ChEBI" id="CHEBI:61560"/>
        <dbReference type="ChEBI" id="CHEBI:173112"/>
        <dbReference type="EC" id="2.7.7.7"/>
    </reaction>
</comment>
<dbReference type="EC" id="2.7.7.7" evidence="12"/>
<feature type="region of interest" description="Disordered" evidence="13">
    <location>
        <begin position="38"/>
        <end position="57"/>
    </location>
</feature>
<dbReference type="PRINTS" id="PR00106">
    <property type="entry name" value="DNAPOLB"/>
</dbReference>
<dbReference type="PROSITE" id="PS00116">
    <property type="entry name" value="DNA_POLYMERASE_B"/>
    <property type="match status" value="1"/>
</dbReference>
<evidence type="ECO:0000256" key="10">
    <source>
        <dbReference type="ARBA" id="ARBA00023125"/>
    </source>
</evidence>
<evidence type="ECO:0000313" key="18">
    <source>
        <dbReference type="EMBL" id="GMT27750.1"/>
    </source>
</evidence>
<evidence type="ECO:0000256" key="1">
    <source>
        <dbReference type="ARBA" id="ARBA00004123"/>
    </source>
</evidence>
<dbReference type="InterPro" id="IPR006133">
    <property type="entry name" value="DNA-dir_DNA_pol_B_exonuc"/>
</dbReference>
<dbReference type="CDD" id="cd05532">
    <property type="entry name" value="POLBc_alpha"/>
    <property type="match status" value="1"/>
</dbReference>
<dbReference type="InterPro" id="IPR042087">
    <property type="entry name" value="DNA_pol_B_thumb"/>
</dbReference>
<keyword evidence="10 12" id="KW-0238">DNA-binding</keyword>
<feature type="compositionally biased region" description="Low complexity" evidence="13">
    <location>
        <begin position="200"/>
        <end position="227"/>
    </location>
</feature>
<keyword evidence="11" id="KW-0539">Nucleus</keyword>
<evidence type="ECO:0000259" key="17">
    <source>
        <dbReference type="Pfam" id="PF12254"/>
    </source>
</evidence>
<feature type="region of interest" description="Disordered" evidence="13">
    <location>
        <begin position="825"/>
        <end position="854"/>
    </location>
</feature>
<keyword evidence="8" id="KW-0862">Zinc</keyword>
<dbReference type="Pfam" id="PF12254">
    <property type="entry name" value="DNA_pol_alpha_N"/>
    <property type="match status" value="1"/>
</dbReference>
<feature type="region of interest" description="Disordered" evidence="13">
    <location>
        <begin position="81"/>
        <end position="123"/>
    </location>
</feature>
<dbReference type="PANTHER" id="PTHR45861:SF1">
    <property type="entry name" value="DNA POLYMERASE ALPHA CATALYTIC SUBUNIT"/>
    <property type="match status" value="1"/>
</dbReference>
<dbReference type="Gene3D" id="1.10.3200.20">
    <property type="entry name" value="DNA Polymerase alpha, zinc finger"/>
    <property type="match status" value="1"/>
</dbReference>
<feature type="region of interest" description="Disordered" evidence="13">
    <location>
        <begin position="161"/>
        <end position="252"/>
    </location>
</feature>
<feature type="region of interest" description="Disordered" evidence="13">
    <location>
        <begin position="268"/>
        <end position="293"/>
    </location>
</feature>
<evidence type="ECO:0000256" key="13">
    <source>
        <dbReference type="SAM" id="MobiDB-lite"/>
    </source>
</evidence>
<evidence type="ECO:0000256" key="6">
    <source>
        <dbReference type="ARBA" id="ARBA00022723"/>
    </source>
</evidence>
<feature type="compositionally biased region" description="Basic and acidic residues" evidence="13">
    <location>
        <begin position="38"/>
        <end position="51"/>
    </location>
</feature>
<dbReference type="InterPro" id="IPR015088">
    <property type="entry name" value="Znf_DNA-dir_DNA_pol_B_alpha"/>
</dbReference>
<dbReference type="GO" id="GO:0003682">
    <property type="term" value="F:chromatin binding"/>
    <property type="evidence" value="ECO:0007669"/>
    <property type="project" value="TreeGrafter"/>
</dbReference>
<dbReference type="FunFam" id="1.10.287.690:FF:000003">
    <property type="entry name" value="DNA polymerase"/>
    <property type="match status" value="1"/>
</dbReference>
<dbReference type="Proteomes" id="UP001432322">
    <property type="component" value="Unassembled WGS sequence"/>
</dbReference>
<dbReference type="EMBL" id="BTSY01000005">
    <property type="protein sequence ID" value="GMT27750.1"/>
    <property type="molecule type" value="Genomic_DNA"/>
</dbReference>
<keyword evidence="19" id="KW-1185">Reference proteome</keyword>
<accession>A0AAV5WBF4</accession>
<dbReference type="Gene3D" id="2.40.50.730">
    <property type="match status" value="1"/>
</dbReference>
<dbReference type="Gene3D" id="1.10.287.690">
    <property type="entry name" value="Helix hairpin bin"/>
    <property type="match status" value="1"/>
</dbReference>
<evidence type="ECO:0000256" key="11">
    <source>
        <dbReference type="ARBA" id="ARBA00023242"/>
    </source>
</evidence>
<dbReference type="Pfam" id="PF08996">
    <property type="entry name" value="zf-DNA_Pol"/>
    <property type="match status" value="1"/>
</dbReference>
<dbReference type="Gene3D" id="1.10.132.60">
    <property type="entry name" value="DNA polymerase family B, C-terminal domain"/>
    <property type="match status" value="1"/>
</dbReference>
<evidence type="ECO:0000313" key="19">
    <source>
        <dbReference type="Proteomes" id="UP001432322"/>
    </source>
</evidence>
<dbReference type="GO" id="GO:0003688">
    <property type="term" value="F:DNA replication origin binding"/>
    <property type="evidence" value="ECO:0007669"/>
    <property type="project" value="TreeGrafter"/>
</dbReference>
<protein>
    <recommendedName>
        <fullName evidence="12">DNA polymerase</fullName>
        <ecNumber evidence="12">2.7.7.7</ecNumber>
    </recommendedName>
</protein>
<organism evidence="18 19">
    <name type="scientific">Pristionchus fissidentatus</name>
    <dbReference type="NCBI Taxonomy" id="1538716"/>
    <lineage>
        <taxon>Eukaryota</taxon>
        <taxon>Metazoa</taxon>
        <taxon>Ecdysozoa</taxon>
        <taxon>Nematoda</taxon>
        <taxon>Chromadorea</taxon>
        <taxon>Rhabditida</taxon>
        <taxon>Rhabditina</taxon>
        <taxon>Diplogasteromorpha</taxon>
        <taxon>Diplogasteroidea</taxon>
        <taxon>Neodiplogasteridae</taxon>
        <taxon>Pristionchus</taxon>
    </lineage>
</organism>
<keyword evidence="5 12" id="KW-0235">DNA replication</keyword>
<gene>
    <name evidence="18" type="ORF">PFISCL1PPCAC_19047</name>
</gene>
<evidence type="ECO:0000259" key="16">
    <source>
        <dbReference type="Pfam" id="PF08996"/>
    </source>
</evidence>
<dbReference type="SUPFAM" id="SSF56672">
    <property type="entry name" value="DNA/RNA polymerases"/>
    <property type="match status" value="1"/>
</dbReference>
<dbReference type="GO" id="GO:0003697">
    <property type="term" value="F:single-stranded DNA binding"/>
    <property type="evidence" value="ECO:0007669"/>
    <property type="project" value="TreeGrafter"/>
</dbReference>
<feature type="non-terminal residue" evidence="18">
    <location>
        <position position="1"/>
    </location>
</feature>
<comment type="subcellular location">
    <subcellularLocation>
        <location evidence="1">Nucleus</location>
    </subcellularLocation>
</comment>
<keyword evidence="9 12" id="KW-0239">DNA-directed DNA polymerase</keyword>
<keyword evidence="6" id="KW-0479">Metal-binding</keyword>
<proteinExistence type="inferred from homology"/>
<keyword evidence="3 12" id="KW-0808">Transferase</keyword>
<evidence type="ECO:0000256" key="7">
    <source>
        <dbReference type="ARBA" id="ARBA00022771"/>
    </source>
</evidence>
<dbReference type="InterPro" id="IPR045846">
    <property type="entry name" value="POLBc_alpha"/>
</dbReference>